<evidence type="ECO:0000313" key="2">
    <source>
        <dbReference type="Proteomes" id="UP000268829"/>
    </source>
</evidence>
<dbReference type="RefSeq" id="WP_122903602.1">
    <property type="nucleotide sequence ID" value="NZ_RHHS01000013.1"/>
</dbReference>
<keyword evidence="2" id="KW-1185">Reference proteome</keyword>
<proteinExistence type="predicted"/>
<comment type="caution">
    <text evidence="1">The sequence shown here is derived from an EMBL/GenBank/DDBJ whole genome shotgun (WGS) entry which is preliminary data.</text>
</comment>
<dbReference type="OrthoDB" id="9990113at2"/>
<dbReference type="AlphaFoldDB" id="A0A3M8B9D4"/>
<accession>A0A3M8B9D4</accession>
<evidence type="ECO:0000313" key="1">
    <source>
        <dbReference type="EMBL" id="RNB59435.1"/>
    </source>
</evidence>
<gene>
    <name evidence="1" type="ORF">EDM57_04645</name>
</gene>
<name>A0A3M8B9D4_9BACL</name>
<organism evidence="1 2">
    <name type="scientific">Brevibacillus gelatini</name>
    <dbReference type="NCBI Taxonomy" id="1655277"/>
    <lineage>
        <taxon>Bacteria</taxon>
        <taxon>Bacillati</taxon>
        <taxon>Bacillota</taxon>
        <taxon>Bacilli</taxon>
        <taxon>Bacillales</taxon>
        <taxon>Paenibacillaceae</taxon>
        <taxon>Brevibacillus</taxon>
    </lineage>
</organism>
<dbReference type="Proteomes" id="UP000268829">
    <property type="component" value="Unassembled WGS sequence"/>
</dbReference>
<dbReference type="EMBL" id="RHHS01000013">
    <property type="protein sequence ID" value="RNB59435.1"/>
    <property type="molecule type" value="Genomic_DNA"/>
</dbReference>
<reference evidence="1 2" key="1">
    <citation type="submission" date="2018-10" db="EMBL/GenBank/DDBJ databases">
        <title>Phylogenomics of Brevibacillus.</title>
        <authorList>
            <person name="Dunlap C."/>
        </authorList>
    </citation>
    <scope>NUCLEOTIDE SEQUENCE [LARGE SCALE GENOMIC DNA]</scope>
    <source>
        <strain evidence="1 2">DSM 100115</strain>
    </source>
</reference>
<sequence length="135" mass="16153">MDKVIEGYRLEGYVKQNYGCMDLHSKPEEQKKELQSFIRECEDHLNANSSRTYTSVQLQIVPEYRQDDNKEREELVSKLAEYFGFNWKDGTYTYNLTRVKEAFDYGTMSLDDFQEMNDDDLYELADFILGFMKFR</sequence>
<protein>
    <submittedName>
        <fullName evidence="1">Uncharacterized protein</fullName>
    </submittedName>
</protein>